<dbReference type="EMBL" id="PYAL01000001">
    <property type="protein sequence ID" value="RXN92807.1"/>
    <property type="molecule type" value="Genomic_DNA"/>
</dbReference>
<comment type="similarity">
    <text evidence="1">Belongs to the 3-oxoacid CoA-transferase subunit A family.</text>
</comment>
<keyword evidence="4" id="KW-1185">Reference proteome</keyword>
<dbReference type="InterPro" id="IPR004163">
    <property type="entry name" value="CoA_transf_BS"/>
</dbReference>
<dbReference type="RefSeq" id="WP_129148769.1">
    <property type="nucleotide sequence ID" value="NZ_JBHSDO010000006.1"/>
</dbReference>
<dbReference type="GO" id="GO:0008410">
    <property type="term" value="F:CoA-transferase activity"/>
    <property type="evidence" value="ECO:0007669"/>
    <property type="project" value="InterPro"/>
</dbReference>
<dbReference type="Proteomes" id="UP000290849">
    <property type="component" value="Unassembled WGS sequence"/>
</dbReference>
<dbReference type="PANTHER" id="PTHR13707:SF60">
    <property type="entry name" value="ACETATE COA-TRANSFERASE SUBUNIT ALPHA"/>
    <property type="match status" value="1"/>
</dbReference>
<evidence type="ECO:0000313" key="3">
    <source>
        <dbReference type="EMBL" id="RXN92807.1"/>
    </source>
</evidence>
<reference evidence="3 4" key="1">
    <citation type="journal article" date="2017" name="Int. J. Syst. Evol. Microbiol.">
        <title>Achromobacter aloeverae sp. nov., isolated from the root of Aloe vera (L.) Burm.f.</title>
        <authorList>
            <person name="Kuncharoen N."/>
            <person name="Muramatsu Y."/>
            <person name="Shibata C."/>
            <person name="Kamakura Y."/>
            <person name="Nakagawa Y."/>
            <person name="Tanasupawat S."/>
        </authorList>
    </citation>
    <scope>NUCLEOTIDE SEQUENCE [LARGE SCALE GENOMIC DNA]</scope>
    <source>
        <strain evidence="3 4">AVA-1</strain>
    </source>
</reference>
<dbReference type="Pfam" id="PF01144">
    <property type="entry name" value="CoA_trans"/>
    <property type="match status" value="1"/>
</dbReference>
<organism evidence="3 4">
    <name type="scientific">Achromobacter aloeverae</name>
    <dbReference type="NCBI Taxonomy" id="1750518"/>
    <lineage>
        <taxon>Bacteria</taxon>
        <taxon>Pseudomonadati</taxon>
        <taxon>Pseudomonadota</taxon>
        <taxon>Betaproteobacteria</taxon>
        <taxon>Burkholderiales</taxon>
        <taxon>Alcaligenaceae</taxon>
        <taxon>Achromobacter</taxon>
    </lineage>
</organism>
<dbReference type="Gene3D" id="3.40.1080.10">
    <property type="entry name" value="Glutaconate Coenzyme A-transferase"/>
    <property type="match status" value="1"/>
</dbReference>
<dbReference type="AlphaFoldDB" id="A0A4Q1HPP6"/>
<sequence length="231" mass="24611">MIDKIQPSIVEAVQIIPDGASILVGGFGEAGVPFELLYALRDLGRRDLTIISNNAGTYEIGIAALIVAKLVRKVICSHPRPPNSETFAAAYRAGQVELEVVPQGTLAERLRAAGAGLGAFFTPTGYGTRLADGKETRVVDGVGYVLEQPLFGDFALIKAHRGDRWGNLTYRWAARNFAPVMCMAARHAIAQVDQVVALGELPPEHVMTPGIFVKTVVPLHAKDPATSAATA</sequence>
<keyword evidence="2 3" id="KW-0808">Transferase</keyword>
<evidence type="ECO:0000256" key="2">
    <source>
        <dbReference type="ARBA" id="ARBA00022679"/>
    </source>
</evidence>
<protein>
    <submittedName>
        <fullName evidence="3">3-oxoadipate CoA-transferase</fullName>
    </submittedName>
</protein>
<name>A0A4Q1HPP6_9BURK</name>
<dbReference type="OrthoDB" id="9777193at2"/>
<evidence type="ECO:0000313" key="4">
    <source>
        <dbReference type="Proteomes" id="UP000290849"/>
    </source>
</evidence>
<dbReference type="PROSITE" id="PS01273">
    <property type="entry name" value="COA_TRANSF_1"/>
    <property type="match status" value="1"/>
</dbReference>
<dbReference type="InterPro" id="IPR037171">
    <property type="entry name" value="NagB/RpiA_transferase-like"/>
</dbReference>
<dbReference type="SUPFAM" id="SSF100950">
    <property type="entry name" value="NagB/RpiA/CoA transferase-like"/>
    <property type="match status" value="1"/>
</dbReference>
<accession>A0A4Q1HPP6</accession>
<dbReference type="PANTHER" id="PTHR13707">
    <property type="entry name" value="KETOACID-COENZYME A TRANSFERASE"/>
    <property type="match status" value="1"/>
</dbReference>
<comment type="caution">
    <text evidence="3">The sequence shown here is derived from an EMBL/GenBank/DDBJ whole genome shotgun (WGS) entry which is preliminary data.</text>
</comment>
<proteinExistence type="inferred from homology"/>
<dbReference type="SMART" id="SM00882">
    <property type="entry name" value="CoA_trans"/>
    <property type="match status" value="1"/>
</dbReference>
<dbReference type="NCBIfam" id="TIGR02429">
    <property type="entry name" value="pcaI_scoA_fam"/>
    <property type="match status" value="1"/>
</dbReference>
<gene>
    <name evidence="3" type="ORF">C7R54_03430</name>
</gene>
<evidence type="ECO:0000256" key="1">
    <source>
        <dbReference type="ARBA" id="ARBA00005612"/>
    </source>
</evidence>
<dbReference type="InterPro" id="IPR012792">
    <property type="entry name" value="3-oxoacid_CoA-transf_A"/>
</dbReference>
<dbReference type="InterPro" id="IPR004165">
    <property type="entry name" value="CoA_trans_fam_I"/>
</dbReference>